<organism evidence="1 2">
    <name type="scientific">Cereibacter sphaeroides</name>
    <name type="common">Rhodobacter sphaeroides</name>
    <dbReference type="NCBI Taxonomy" id="1063"/>
    <lineage>
        <taxon>Bacteria</taxon>
        <taxon>Pseudomonadati</taxon>
        <taxon>Pseudomonadota</taxon>
        <taxon>Alphaproteobacteria</taxon>
        <taxon>Rhodobacterales</taxon>
        <taxon>Paracoccaceae</taxon>
        <taxon>Cereibacter</taxon>
    </lineage>
</organism>
<dbReference type="AlphaFoldDB" id="A0AAX1UJP8"/>
<dbReference type="Proteomes" id="UP000266305">
    <property type="component" value="Unassembled WGS sequence"/>
</dbReference>
<sequence length="77" mass="8910">MSNRRPPILLPRQRRGLVFGFLGPTGGDNINSLPVRPVPLSLATRKWRSGLGWREFLALQGGRPPRRTSRKFWQVWF</sequence>
<reference evidence="1 2" key="1">
    <citation type="submission" date="2018-08" db="EMBL/GenBank/DDBJ databases">
        <title>Draft genome sequence of Rhodobacter sphaeroides FY.</title>
        <authorList>
            <person name="Rayyan A."/>
            <person name="Meyer T.E."/>
            <person name="Kyndt J.A."/>
        </authorList>
    </citation>
    <scope>NUCLEOTIDE SEQUENCE [LARGE SCALE GENOMIC DNA]</scope>
    <source>
        <strain evidence="1 2">FY</strain>
    </source>
</reference>
<gene>
    <name evidence="1" type="ORF">D1114_14190</name>
</gene>
<dbReference type="RefSeq" id="WP_023003534.1">
    <property type="nucleotide sequence ID" value="NZ_QWGP01000016.1"/>
</dbReference>
<accession>A0AAX1UJP8</accession>
<protein>
    <submittedName>
        <fullName evidence="1">Uncharacterized protein</fullName>
    </submittedName>
</protein>
<evidence type="ECO:0000313" key="1">
    <source>
        <dbReference type="EMBL" id="RHZ93741.1"/>
    </source>
</evidence>
<name>A0AAX1UJP8_CERSP</name>
<proteinExistence type="predicted"/>
<evidence type="ECO:0000313" key="2">
    <source>
        <dbReference type="Proteomes" id="UP000266305"/>
    </source>
</evidence>
<comment type="caution">
    <text evidence="1">The sequence shown here is derived from an EMBL/GenBank/DDBJ whole genome shotgun (WGS) entry which is preliminary data.</text>
</comment>
<dbReference type="EMBL" id="QWGP01000016">
    <property type="protein sequence ID" value="RHZ93741.1"/>
    <property type="molecule type" value="Genomic_DNA"/>
</dbReference>